<keyword evidence="1" id="KW-0560">Oxidoreductase</keyword>
<keyword evidence="2" id="KW-1185">Reference proteome</keyword>
<dbReference type="GO" id="GO:0008115">
    <property type="term" value="F:sarcosine oxidase activity"/>
    <property type="evidence" value="ECO:0007669"/>
    <property type="project" value="UniProtKB-EC"/>
</dbReference>
<protein>
    <submittedName>
        <fullName evidence="1">Sarcosine oxidase subunit gamma</fullName>
        <ecNumber evidence="1">1.5.3.1</ecNumber>
    </submittedName>
</protein>
<comment type="caution">
    <text evidence="1">The sequence shown here is derived from an EMBL/GenBank/DDBJ whole genome shotgun (WGS) entry which is preliminary data.</text>
</comment>
<dbReference type="Pfam" id="PF04268">
    <property type="entry name" value="SoxG"/>
    <property type="match status" value="1"/>
</dbReference>
<organism evidence="1 2">
    <name type="scientific">Limibacillus halophilus</name>
    <dbReference type="NCBI Taxonomy" id="1579333"/>
    <lineage>
        <taxon>Bacteria</taxon>
        <taxon>Pseudomonadati</taxon>
        <taxon>Pseudomonadota</taxon>
        <taxon>Alphaproteobacteria</taxon>
        <taxon>Rhodospirillales</taxon>
        <taxon>Rhodovibrionaceae</taxon>
        <taxon>Limibacillus</taxon>
    </lineage>
</organism>
<dbReference type="Proteomes" id="UP000581135">
    <property type="component" value="Unassembled WGS sequence"/>
</dbReference>
<gene>
    <name evidence="1" type="ORF">FHR98_000671</name>
</gene>
<sequence length="209" mass="22766">MPDSFLRQSALAHLALDGRAVDTGGSQGMAPGVAMKELPFKSIINLRGNPKDTAFLAATSKTLGFDLPLEPNQSASKDQITALWLAPDEWWIITDSQTGKLASKLEAALSGQHISLVDVGESRTTIRVTGRHARDQLAKGTPLDLHPTQLPAGRCAGTHIAKAIVVLHYLGDSKSGEPTYDIYVLRSFADYLWRWLEDAAQEYGFQVRP</sequence>
<dbReference type="Gene3D" id="3.30.1360.120">
    <property type="entry name" value="Probable tRNA modification gtpase trme, domain 1"/>
    <property type="match status" value="1"/>
</dbReference>
<dbReference type="EMBL" id="JACHXA010000002">
    <property type="protein sequence ID" value="MBB3064399.1"/>
    <property type="molecule type" value="Genomic_DNA"/>
</dbReference>
<dbReference type="EC" id="1.5.3.1" evidence="1"/>
<evidence type="ECO:0000313" key="2">
    <source>
        <dbReference type="Proteomes" id="UP000581135"/>
    </source>
</evidence>
<dbReference type="SUPFAM" id="SSF103025">
    <property type="entry name" value="Folate-binding domain"/>
    <property type="match status" value="1"/>
</dbReference>
<dbReference type="RefSeq" id="WP_183415230.1">
    <property type="nucleotide sequence ID" value="NZ_JACHXA010000002.1"/>
</dbReference>
<dbReference type="Gene3D" id="3.30.70.1520">
    <property type="entry name" value="Heterotetrameric sarcosine oxidase"/>
    <property type="match status" value="1"/>
</dbReference>
<reference evidence="1 2" key="1">
    <citation type="submission" date="2020-08" db="EMBL/GenBank/DDBJ databases">
        <title>Genomic Encyclopedia of Type Strains, Phase III (KMG-III): the genomes of soil and plant-associated and newly described type strains.</title>
        <authorList>
            <person name="Whitman W."/>
        </authorList>
    </citation>
    <scope>NUCLEOTIDE SEQUENCE [LARGE SCALE GENOMIC DNA]</scope>
    <source>
        <strain evidence="1 2">CECT 8803</strain>
    </source>
</reference>
<evidence type="ECO:0000313" key="1">
    <source>
        <dbReference type="EMBL" id="MBB3064399.1"/>
    </source>
</evidence>
<accession>A0A839SR20</accession>
<dbReference type="InterPro" id="IPR007375">
    <property type="entry name" value="SoxG"/>
</dbReference>
<proteinExistence type="predicted"/>
<dbReference type="InterPro" id="IPR027266">
    <property type="entry name" value="TrmE/GcvT-like"/>
</dbReference>
<dbReference type="AlphaFoldDB" id="A0A839SR20"/>
<name>A0A839SR20_9PROT</name>